<dbReference type="EMBL" id="UZAD01000775">
    <property type="protein sequence ID" value="VDN84370.1"/>
    <property type="molecule type" value="Genomic_DNA"/>
</dbReference>
<reference evidence="1 2" key="2">
    <citation type="submission" date="2018-11" db="EMBL/GenBank/DDBJ databases">
        <authorList>
            <consortium name="Pathogen Informatics"/>
        </authorList>
    </citation>
    <scope>NUCLEOTIDE SEQUENCE [LARGE SCALE GENOMIC DNA]</scope>
</reference>
<reference evidence="3" key="1">
    <citation type="submission" date="2017-02" db="UniProtKB">
        <authorList>
            <consortium name="WormBaseParasite"/>
        </authorList>
    </citation>
    <scope>IDENTIFICATION</scope>
</reference>
<gene>
    <name evidence="1" type="ORF">BPAG_LOCUS3184</name>
</gene>
<sequence>MYTKLFCLGRETVFHLARTKSLGLIEYHPKSGSVEAKHFKFLSDHIRIIGDAKQDCVLAAAPSYHSSKCFKDLQYTSIKGTNCALSTHLNHTAITCNALNGSVSLPLTLSKISIANNFPASVRDRSSLHEPTFKKNSLSFVLEQKPSSKIGSAAKVPRKSLPTKQRVRLGNRSKFRFRPRGKFGLLASVVGSAISGIIDNLRK</sequence>
<protein>
    <submittedName>
        <fullName evidence="1 3">Uncharacterized protein</fullName>
    </submittedName>
</protein>
<dbReference type="AlphaFoldDB" id="A0A0N4T4T4"/>
<organism evidence="3">
    <name type="scientific">Brugia pahangi</name>
    <name type="common">Filarial nematode worm</name>
    <dbReference type="NCBI Taxonomy" id="6280"/>
    <lineage>
        <taxon>Eukaryota</taxon>
        <taxon>Metazoa</taxon>
        <taxon>Ecdysozoa</taxon>
        <taxon>Nematoda</taxon>
        <taxon>Chromadorea</taxon>
        <taxon>Rhabditida</taxon>
        <taxon>Spirurina</taxon>
        <taxon>Spiruromorpha</taxon>
        <taxon>Filarioidea</taxon>
        <taxon>Onchocercidae</taxon>
        <taxon>Brugia</taxon>
    </lineage>
</organism>
<evidence type="ECO:0000313" key="1">
    <source>
        <dbReference type="EMBL" id="VDN84370.1"/>
    </source>
</evidence>
<keyword evidence="2" id="KW-1185">Reference proteome</keyword>
<dbReference type="WBParaSite" id="BPAG_0000321401-mRNA-1">
    <property type="protein sequence ID" value="BPAG_0000321401-mRNA-1"/>
    <property type="gene ID" value="BPAG_0000321401"/>
</dbReference>
<accession>A0A0N4T4T4</accession>
<evidence type="ECO:0000313" key="2">
    <source>
        <dbReference type="Proteomes" id="UP000278627"/>
    </source>
</evidence>
<evidence type="ECO:0000313" key="3">
    <source>
        <dbReference type="WBParaSite" id="BPAG_0000321401-mRNA-1"/>
    </source>
</evidence>
<proteinExistence type="predicted"/>
<dbReference type="Proteomes" id="UP000278627">
    <property type="component" value="Unassembled WGS sequence"/>
</dbReference>
<name>A0A0N4T4T4_BRUPA</name>